<comment type="caution">
    <text evidence="1">The sequence shown here is derived from an EMBL/GenBank/DDBJ whole genome shotgun (WGS) entry which is preliminary data.</text>
</comment>
<sequence>MALSVEDVLQRAEAATGLTNWGTDQAFRVGLAELLGAAATANLPAMGSAALERQIVDLLSIRLRFVEDERLHPEIVAQTIDRPLILTGLPRTGTTILHDLCALDPAGRAPLEWESSRPWPAPEAATYTTDPRIAECQAEIDARLEAMPILRSMHPWGATLPADCLSFLSLSFVCTRFVASFYVPEYSHWLSVTKPEGVYRTHKRALQQLQWRGPQGRWILKEPQHLLDMEQLVGVYPDSCIVQTHRDPVRTIVSVASLIWTIQSMLRPDIDKKETGRLALELFGAHLERGTIARQDKAIDNRVIDIAYRDTVLNPVGTVERIYDHFNLPFSSEHADRIKHHIAENPQGKHGAHKYTPEEFGLDPATLKGLMPEYRHRFADLLEEPAR</sequence>
<dbReference type="PANTHER" id="PTHR36451">
    <property type="entry name" value="PAPS-DEPENDENT SULFOTRANSFERASE STF3"/>
    <property type="match status" value="1"/>
</dbReference>
<dbReference type="InterPro" id="IPR027417">
    <property type="entry name" value="P-loop_NTPase"/>
</dbReference>
<dbReference type="EMBL" id="JAUQSZ010000010">
    <property type="protein sequence ID" value="MDO7843612.1"/>
    <property type="molecule type" value="Genomic_DNA"/>
</dbReference>
<proteinExistence type="predicted"/>
<keyword evidence="1" id="KW-0808">Transferase</keyword>
<dbReference type="Gene3D" id="3.40.50.300">
    <property type="entry name" value="P-loop containing nucleotide triphosphate hydrolases"/>
    <property type="match status" value="1"/>
</dbReference>
<dbReference type="Pfam" id="PF13469">
    <property type="entry name" value="Sulfotransfer_3"/>
    <property type="match status" value="1"/>
</dbReference>
<reference evidence="1" key="1">
    <citation type="submission" date="2023-07" db="EMBL/GenBank/DDBJ databases">
        <authorList>
            <person name="Kim M.K."/>
        </authorList>
    </citation>
    <scope>NUCLEOTIDE SEQUENCE</scope>
    <source>
        <strain evidence="1">CA1-15</strain>
    </source>
</reference>
<name>A0ABT9A199_9SPHN</name>
<organism evidence="1 2">
    <name type="scientific">Sphingomonas immobilis</name>
    <dbReference type="NCBI Taxonomy" id="3063997"/>
    <lineage>
        <taxon>Bacteria</taxon>
        <taxon>Pseudomonadati</taxon>
        <taxon>Pseudomonadota</taxon>
        <taxon>Alphaproteobacteria</taxon>
        <taxon>Sphingomonadales</taxon>
        <taxon>Sphingomonadaceae</taxon>
        <taxon>Sphingomonas</taxon>
    </lineage>
</organism>
<dbReference type="Proteomes" id="UP001176468">
    <property type="component" value="Unassembled WGS sequence"/>
</dbReference>
<dbReference type="PANTHER" id="PTHR36451:SF1">
    <property type="entry name" value="OMEGA-HYDROXY-BETA-DIHYDROMENAQUINONE-9 SULFOTRANSFERASE STF3"/>
    <property type="match status" value="1"/>
</dbReference>
<dbReference type="SUPFAM" id="SSF52540">
    <property type="entry name" value="P-loop containing nucleoside triphosphate hydrolases"/>
    <property type="match status" value="1"/>
</dbReference>
<protein>
    <submittedName>
        <fullName evidence="1">Sulfotransferase</fullName>
        <ecNumber evidence="1">2.8.2.-</ecNumber>
    </submittedName>
</protein>
<dbReference type="EC" id="2.8.2.-" evidence="1"/>
<dbReference type="RefSeq" id="WP_304562067.1">
    <property type="nucleotide sequence ID" value="NZ_JAUQSZ010000010.1"/>
</dbReference>
<accession>A0ABT9A199</accession>
<gene>
    <name evidence="1" type="ORF">Q5H94_14860</name>
</gene>
<dbReference type="InterPro" id="IPR052736">
    <property type="entry name" value="Stf3_sulfotransferase"/>
</dbReference>
<keyword evidence="2" id="KW-1185">Reference proteome</keyword>
<evidence type="ECO:0000313" key="2">
    <source>
        <dbReference type="Proteomes" id="UP001176468"/>
    </source>
</evidence>
<evidence type="ECO:0000313" key="1">
    <source>
        <dbReference type="EMBL" id="MDO7843612.1"/>
    </source>
</evidence>
<dbReference type="GO" id="GO:0016740">
    <property type="term" value="F:transferase activity"/>
    <property type="evidence" value="ECO:0007669"/>
    <property type="project" value="UniProtKB-KW"/>
</dbReference>